<feature type="chain" id="PRO_5001572829" description="Lipoprotein" evidence="1">
    <location>
        <begin position="35"/>
        <end position="420"/>
    </location>
</feature>
<keyword evidence="3" id="KW-1185">Reference proteome</keyword>
<dbReference type="EMBL" id="ARYI01000001">
    <property type="protein sequence ID" value="KCZ96412.1"/>
    <property type="molecule type" value="Genomic_DNA"/>
</dbReference>
<proteinExistence type="predicted"/>
<feature type="signal peptide" evidence="1">
    <location>
        <begin position="1"/>
        <end position="34"/>
    </location>
</feature>
<evidence type="ECO:0000313" key="3">
    <source>
        <dbReference type="Proteomes" id="UP000025061"/>
    </source>
</evidence>
<comment type="caution">
    <text evidence="2">The sequence shown here is derived from an EMBL/GenBank/DDBJ whole genome shotgun (WGS) entry which is preliminary data.</text>
</comment>
<organism evidence="2 3">
    <name type="scientific">Hyphomonas hirschiana VP5</name>
    <dbReference type="NCBI Taxonomy" id="1280951"/>
    <lineage>
        <taxon>Bacteria</taxon>
        <taxon>Pseudomonadati</taxon>
        <taxon>Pseudomonadota</taxon>
        <taxon>Alphaproteobacteria</taxon>
        <taxon>Hyphomonadales</taxon>
        <taxon>Hyphomonadaceae</taxon>
        <taxon>Hyphomonas</taxon>
    </lineage>
</organism>
<evidence type="ECO:0008006" key="4">
    <source>
        <dbReference type="Google" id="ProtNLM"/>
    </source>
</evidence>
<reference evidence="2 3" key="1">
    <citation type="submission" date="2013-04" db="EMBL/GenBank/DDBJ databases">
        <title>Hyphomonas hirschiana VP5 Genome Sequencing.</title>
        <authorList>
            <person name="Lai Q."/>
            <person name="Shao Z."/>
        </authorList>
    </citation>
    <scope>NUCLEOTIDE SEQUENCE [LARGE SCALE GENOMIC DNA]</scope>
    <source>
        <strain evidence="2 3">VP5</strain>
    </source>
</reference>
<dbReference type="Proteomes" id="UP000025061">
    <property type="component" value="Unassembled WGS sequence"/>
</dbReference>
<name>A0A059G099_9PROT</name>
<evidence type="ECO:0000256" key="1">
    <source>
        <dbReference type="SAM" id="SignalP"/>
    </source>
</evidence>
<protein>
    <recommendedName>
        <fullName evidence="4">Lipoprotein</fullName>
    </recommendedName>
</protein>
<sequence>MLRPGSGEFLMRHVLKSALCAAAVFAGAALPAVADDATCETEKLRGALEAVQSVIKDGTTLSVYVPQMDSYVKDCPNQAWINVLGGELDLMVFRGLRNANGGVPTQDAVNYLLRAFLRSDVFYAGPDETRNGRYDVATSHSFYNRLEYSVASNSRRAIIDELATLALAGTVHPYLSGKAPLECKGWLTSDAQNISYDIDEAADKVLLPFVEAAAEACRSAATRSDKLPLSLLAKTYIRLVDKGVVSDPGEVESMLLAAEKDAREYLGKDEFHTFYFDESDVNKLKSLLRKYGVHTGPGEAVIDRALWFTAEYIGSEAAIRSIVYSLDDYWTPLAAGDTDASKEDVAKARNRMTAYVLELNKEGAAAGFKDETSAMLREAVTAFHKREIVSPKMEGRTDMPSWLYDIVIRILTPVPTAAPQ</sequence>
<evidence type="ECO:0000313" key="2">
    <source>
        <dbReference type="EMBL" id="KCZ96412.1"/>
    </source>
</evidence>
<gene>
    <name evidence="2" type="ORF">HHI_01995</name>
</gene>
<dbReference type="AlphaFoldDB" id="A0A059G099"/>
<dbReference type="PATRIC" id="fig|1280951.3.peg.400"/>
<keyword evidence="1" id="KW-0732">Signal</keyword>
<accession>A0A059G099</accession>